<dbReference type="Proteomes" id="UP001187471">
    <property type="component" value="Unassembled WGS sequence"/>
</dbReference>
<name>A0AA88U2U1_9ASTE</name>
<dbReference type="EMBL" id="JAVXUO010002763">
    <property type="protein sequence ID" value="KAK2969943.1"/>
    <property type="molecule type" value="Genomic_DNA"/>
</dbReference>
<evidence type="ECO:0000313" key="2">
    <source>
        <dbReference type="Proteomes" id="UP001187471"/>
    </source>
</evidence>
<accession>A0AA88U2U1</accession>
<protein>
    <submittedName>
        <fullName evidence="1">Uncharacterized protein</fullName>
    </submittedName>
</protein>
<comment type="caution">
    <text evidence="1">The sequence shown here is derived from an EMBL/GenBank/DDBJ whole genome shotgun (WGS) entry which is preliminary data.</text>
</comment>
<proteinExistence type="predicted"/>
<gene>
    <name evidence="1" type="ORF">RJ640_000020</name>
</gene>
<keyword evidence="2" id="KW-1185">Reference proteome</keyword>
<evidence type="ECO:0000313" key="1">
    <source>
        <dbReference type="EMBL" id="KAK2969943.1"/>
    </source>
</evidence>
<sequence>MSFYFDFRSFHLLRSEEFQDSSKGNISFFTFHEFLRNFSWGYLHLRYELFNVTKCAMSVNAQVVGGKELEGRRACLFCNSTLQSISSITRIDRFSVEIKSRLSTVLISIADAAKAVYADKTAAAEGATVLISIADAAKAVYADKTAAAEGVFAGENIFAWSFGYERLG</sequence>
<reference evidence="1" key="1">
    <citation type="submission" date="2022-12" db="EMBL/GenBank/DDBJ databases">
        <title>Draft genome assemblies for two species of Escallonia (Escalloniales).</title>
        <authorList>
            <person name="Chanderbali A."/>
            <person name="Dervinis C."/>
            <person name="Anghel I."/>
            <person name="Soltis D."/>
            <person name="Soltis P."/>
            <person name="Zapata F."/>
        </authorList>
    </citation>
    <scope>NUCLEOTIDE SEQUENCE</scope>
    <source>
        <strain evidence="1">UCBG92.1500</strain>
        <tissue evidence="1">Leaf</tissue>
    </source>
</reference>
<dbReference type="AlphaFoldDB" id="A0AA88U2U1"/>
<organism evidence="1 2">
    <name type="scientific">Escallonia rubra</name>
    <dbReference type="NCBI Taxonomy" id="112253"/>
    <lineage>
        <taxon>Eukaryota</taxon>
        <taxon>Viridiplantae</taxon>
        <taxon>Streptophyta</taxon>
        <taxon>Embryophyta</taxon>
        <taxon>Tracheophyta</taxon>
        <taxon>Spermatophyta</taxon>
        <taxon>Magnoliopsida</taxon>
        <taxon>eudicotyledons</taxon>
        <taxon>Gunneridae</taxon>
        <taxon>Pentapetalae</taxon>
        <taxon>asterids</taxon>
        <taxon>campanulids</taxon>
        <taxon>Escalloniales</taxon>
        <taxon>Escalloniaceae</taxon>
        <taxon>Escallonia</taxon>
    </lineage>
</organism>